<dbReference type="PANTHER" id="PTHR23506">
    <property type="entry name" value="GH10249P"/>
    <property type="match status" value="1"/>
</dbReference>
<evidence type="ECO:0000256" key="5">
    <source>
        <dbReference type="ARBA" id="ARBA00023136"/>
    </source>
</evidence>
<dbReference type="InterPro" id="IPR050930">
    <property type="entry name" value="MFS_Vesicular_Transporter"/>
</dbReference>
<evidence type="ECO:0000256" key="1">
    <source>
        <dbReference type="ARBA" id="ARBA00004141"/>
    </source>
</evidence>
<accession>A0A9D4KWR2</accession>
<dbReference type="Gene3D" id="1.20.1250.20">
    <property type="entry name" value="MFS general substrate transporter like domains"/>
    <property type="match status" value="1"/>
</dbReference>
<organism evidence="7 8">
    <name type="scientific">Dreissena polymorpha</name>
    <name type="common">Zebra mussel</name>
    <name type="synonym">Mytilus polymorpha</name>
    <dbReference type="NCBI Taxonomy" id="45954"/>
    <lineage>
        <taxon>Eukaryota</taxon>
        <taxon>Metazoa</taxon>
        <taxon>Spiralia</taxon>
        <taxon>Lophotrochozoa</taxon>
        <taxon>Mollusca</taxon>
        <taxon>Bivalvia</taxon>
        <taxon>Autobranchia</taxon>
        <taxon>Heteroconchia</taxon>
        <taxon>Euheterodonta</taxon>
        <taxon>Imparidentia</taxon>
        <taxon>Neoheterodontei</taxon>
        <taxon>Myida</taxon>
        <taxon>Dreissenoidea</taxon>
        <taxon>Dreissenidae</taxon>
        <taxon>Dreissena</taxon>
    </lineage>
</organism>
<comment type="caution">
    <text evidence="7">The sequence shown here is derived from an EMBL/GenBank/DDBJ whole genome shotgun (WGS) entry which is preliminary data.</text>
</comment>
<evidence type="ECO:0000256" key="2">
    <source>
        <dbReference type="ARBA" id="ARBA00022448"/>
    </source>
</evidence>
<evidence type="ECO:0000313" key="7">
    <source>
        <dbReference type="EMBL" id="KAH3846597.1"/>
    </source>
</evidence>
<keyword evidence="3 6" id="KW-0812">Transmembrane</keyword>
<proteinExistence type="predicted"/>
<dbReference type="EMBL" id="JAIWYP010000003">
    <property type="protein sequence ID" value="KAH3846597.1"/>
    <property type="molecule type" value="Genomic_DNA"/>
</dbReference>
<dbReference type="InterPro" id="IPR036259">
    <property type="entry name" value="MFS_trans_sf"/>
</dbReference>
<evidence type="ECO:0000313" key="8">
    <source>
        <dbReference type="Proteomes" id="UP000828390"/>
    </source>
</evidence>
<keyword evidence="2" id="KW-0813">Transport</keyword>
<dbReference type="GO" id="GO:0022857">
    <property type="term" value="F:transmembrane transporter activity"/>
    <property type="evidence" value="ECO:0007669"/>
    <property type="project" value="TreeGrafter"/>
</dbReference>
<keyword evidence="5 6" id="KW-0472">Membrane</keyword>
<keyword evidence="8" id="KW-1185">Reference proteome</keyword>
<comment type="subcellular location">
    <subcellularLocation>
        <location evidence="1">Membrane</location>
        <topology evidence="1">Multi-pass membrane protein</topology>
    </subcellularLocation>
</comment>
<gene>
    <name evidence="7" type="ORF">DPMN_088900</name>
</gene>
<dbReference type="PANTHER" id="PTHR23506:SF26">
    <property type="entry name" value="MFS-TYPE TRANSPORTER SLC18B1"/>
    <property type="match status" value="1"/>
</dbReference>
<reference evidence="7" key="2">
    <citation type="submission" date="2020-11" db="EMBL/GenBank/DDBJ databases">
        <authorList>
            <person name="McCartney M.A."/>
            <person name="Auch B."/>
            <person name="Kono T."/>
            <person name="Mallez S."/>
            <person name="Becker A."/>
            <person name="Gohl D.M."/>
            <person name="Silverstein K.A.T."/>
            <person name="Koren S."/>
            <person name="Bechman K.B."/>
            <person name="Herman A."/>
            <person name="Abrahante J.E."/>
            <person name="Garbe J."/>
        </authorList>
    </citation>
    <scope>NUCLEOTIDE SEQUENCE</scope>
    <source>
        <strain evidence="7">Duluth1</strain>
        <tissue evidence="7">Whole animal</tissue>
    </source>
</reference>
<sequence length="143" mass="16169">MCVIPTYDIYIDVPKDLDYPTDTRTYGMVSGLWVSMYALGDFVGPTIGGYLYDEIGFVWLMTWVAGFCIVTTGLVVMTWFFEKRCCIKKSHHVNDHTDNVNNVHDVDEKTPLIHQDDTTNSMRSLPPGFLFNASTDVENSVSV</sequence>
<feature type="transmembrane region" description="Helical" evidence="6">
    <location>
        <begin position="32"/>
        <end position="52"/>
    </location>
</feature>
<reference evidence="7" key="1">
    <citation type="journal article" date="2019" name="bioRxiv">
        <title>The Genome of the Zebra Mussel, Dreissena polymorpha: A Resource for Invasive Species Research.</title>
        <authorList>
            <person name="McCartney M.A."/>
            <person name="Auch B."/>
            <person name="Kono T."/>
            <person name="Mallez S."/>
            <person name="Zhang Y."/>
            <person name="Obille A."/>
            <person name="Becker A."/>
            <person name="Abrahante J.E."/>
            <person name="Garbe J."/>
            <person name="Badalamenti J.P."/>
            <person name="Herman A."/>
            <person name="Mangelson H."/>
            <person name="Liachko I."/>
            <person name="Sullivan S."/>
            <person name="Sone E.D."/>
            <person name="Koren S."/>
            <person name="Silverstein K.A.T."/>
            <person name="Beckman K.B."/>
            <person name="Gohl D.M."/>
        </authorList>
    </citation>
    <scope>NUCLEOTIDE SEQUENCE</scope>
    <source>
        <strain evidence="7">Duluth1</strain>
        <tissue evidence="7">Whole animal</tissue>
    </source>
</reference>
<name>A0A9D4KWR2_DREPO</name>
<protein>
    <submittedName>
        <fullName evidence="7">Uncharacterized protein</fullName>
    </submittedName>
</protein>
<dbReference type="GO" id="GO:0016020">
    <property type="term" value="C:membrane"/>
    <property type="evidence" value="ECO:0007669"/>
    <property type="project" value="UniProtKB-SubCell"/>
</dbReference>
<keyword evidence="4 6" id="KW-1133">Transmembrane helix</keyword>
<dbReference type="Proteomes" id="UP000828390">
    <property type="component" value="Unassembled WGS sequence"/>
</dbReference>
<evidence type="ECO:0000256" key="4">
    <source>
        <dbReference type="ARBA" id="ARBA00022989"/>
    </source>
</evidence>
<feature type="transmembrane region" description="Helical" evidence="6">
    <location>
        <begin position="58"/>
        <end position="81"/>
    </location>
</feature>
<evidence type="ECO:0000256" key="6">
    <source>
        <dbReference type="SAM" id="Phobius"/>
    </source>
</evidence>
<dbReference type="AlphaFoldDB" id="A0A9D4KWR2"/>
<evidence type="ECO:0000256" key="3">
    <source>
        <dbReference type="ARBA" id="ARBA00022692"/>
    </source>
</evidence>
<dbReference type="SUPFAM" id="SSF103473">
    <property type="entry name" value="MFS general substrate transporter"/>
    <property type="match status" value="1"/>
</dbReference>